<evidence type="ECO:0000313" key="4">
    <source>
        <dbReference type="WBParaSite" id="SSLN_0000550601-mRNA-1"/>
    </source>
</evidence>
<feature type="compositionally biased region" description="Acidic residues" evidence="1">
    <location>
        <begin position="279"/>
        <end position="300"/>
    </location>
</feature>
<accession>A0A183SM87</accession>
<evidence type="ECO:0000313" key="3">
    <source>
        <dbReference type="Proteomes" id="UP000275846"/>
    </source>
</evidence>
<dbReference type="STRING" id="70667.A0A183SM87"/>
<protein>
    <submittedName>
        <fullName evidence="4">RUN domain-containing protein</fullName>
    </submittedName>
</protein>
<reference evidence="2 3" key="2">
    <citation type="submission" date="2018-11" db="EMBL/GenBank/DDBJ databases">
        <authorList>
            <consortium name="Pathogen Informatics"/>
        </authorList>
    </citation>
    <scope>NUCLEOTIDE SEQUENCE [LARGE SCALE GENOMIC DNA]</scope>
    <source>
        <strain evidence="2 3">NST_G2</strain>
    </source>
</reference>
<dbReference type="Gene3D" id="1.10.20.120">
    <property type="match status" value="1"/>
</dbReference>
<feature type="region of interest" description="Disordered" evidence="1">
    <location>
        <begin position="131"/>
        <end position="150"/>
    </location>
</feature>
<feature type="region of interest" description="Disordered" evidence="1">
    <location>
        <begin position="165"/>
        <end position="230"/>
    </location>
</feature>
<evidence type="ECO:0000313" key="2">
    <source>
        <dbReference type="EMBL" id="VDL91720.1"/>
    </source>
</evidence>
<dbReference type="Proteomes" id="UP000275846">
    <property type="component" value="Unassembled WGS sequence"/>
</dbReference>
<dbReference type="WBParaSite" id="SSLN_0000550601-mRNA-1">
    <property type="protein sequence ID" value="SSLN_0000550601-mRNA-1"/>
    <property type="gene ID" value="SSLN_0000550601"/>
</dbReference>
<name>A0A183SM87_SCHSO</name>
<feature type="region of interest" description="Disordered" evidence="1">
    <location>
        <begin position="279"/>
        <end position="302"/>
    </location>
</feature>
<reference evidence="4" key="1">
    <citation type="submission" date="2016-06" db="UniProtKB">
        <authorList>
            <consortium name="WormBaseParasite"/>
        </authorList>
    </citation>
    <scope>IDENTIFICATION</scope>
</reference>
<dbReference type="OrthoDB" id="29098at2759"/>
<feature type="compositionally biased region" description="Low complexity" evidence="1">
    <location>
        <begin position="185"/>
        <end position="230"/>
    </location>
</feature>
<gene>
    <name evidence="2" type="ORF">SSLN_LOCUS5335</name>
</gene>
<keyword evidence="3" id="KW-1185">Reference proteome</keyword>
<organism evidence="4">
    <name type="scientific">Schistocephalus solidus</name>
    <name type="common">Tapeworm</name>
    <dbReference type="NCBI Taxonomy" id="70667"/>
    <lineage>
        <taxon>Eukaryota</taxon>
        <taxon>Metazoa</taxon>
        <taxon>Spiralia</taxon>
        <taxon>Lophotrochozoa</taxon>
        <taxon>Platyhelminthes</taxon>
        <taxon>Cestoda</taxon>
        <taxon>Eucestoda</taxon>
        <taxon>Diphyllobothriidea</taxon>
        <taxon>Diphyllobothriidae</taxon>
        <taxon>Schistocephalus</taxon>
    </lineage>
</organism>
<sequence length="395" mass="43340">MSSQIPVGSHNVVRLNKDKLKVWLKQRVNNICRFANELSTAGERKLLHSLLSVHHQSSASAPLFTSDSKSAKALVTAAFNGDALRALAFQIVADNLPVAVIEQLHTDLGLQTLISTDKENMAIVQVSASISESNAQNSKAAERKGPTEDYSASFEISKTETMNGIAGRLARKSKESTYGSEEGRTTTTSGSSTTTTAAIPATTTTSTTITRTPTATNTNPDTTATTTTTPWDPSQMWWYAERRLRPCQPPVPSPISGLLDSVLTPGIAKIFRSRLFNEEEEWGGGERRDEEEEEEKEEEGTLLSQKITWQEVGVARIRGECFCTDPQVSTALLIRKEQIGGGQCWSTCELTRYMNSSLWSVSPTSQWTDQHKAGLLGWFVVGERLYPGLVIRVLK</sequence>
<evidence type="ECO:0000256" key="1">
    <source>
        <dbReference type="SAM" id="MobiDB-lite"/>
    </source>
</evidence>
<dbReference type="EMBL" id="UYSU01033211">
    <property type="protein sequence ID" value="VDL91720.1"/>
    <property type="molecule type" value="Genomic_DNA"/>
</dbReference>
<proteinExistence type="predicted"/>
<dbReference type="AlphaFoldDB" id="A0A183SM87"/>